<evidence type="ECO:0000256" key="2">
    <source>
        <dbReference type="SAM" id="Coils"/>
    </source>
</evidence>
<dbReference type="PANTHER" id="PTHR23329:SF1">
    <property type="entry name" value="TUFTELIN-INTERACTING PROTEIN 11"/>
    <property type="match status" value="1"/>
</dbReference>
<keyword evidence="6" id="KW-1185">Reference proteome</keyword>
<evidence type="ECO:0000256" key="1">
    <source>
        <dbReference type="ARBA" id="ARBA00010900"/>
    </source>
</evidence>
<organism evidence="5 6">
    <name type="scientific">Amniculicola lignicola CBS 123094</name>
    <dbReference type="NCBI Taxonomy" id="1392246"/>
    <lineage>
        <taxon>Eukaryota</taxon>
        <taxon>Fungi</taxon>
        <taxon>Dikarya</taxon>
        <taxon>Ascomycota</taxon>
        <taxon>Pezizomycotina</taxon>
        <taxon>Dothideomycetes</taxon>
        <taxon>Pleosporomycetidae</taxon>
        <taxon>Pleosporales</taxon>
        <taxon>Amniculicolaceae</taxon>
        <taxon>Amniculicola</taxon>
    </lineage>
</organism>
<reference evidence="5" key="1">
    <citation type="journal article" date="2020" name="Stud. Mycol.">
        <title>101 Dothideomycetes genomes: a test case for predicting lifestyles and emergence of pathogens.</title>
        <authorList>
            <person name="Haridas S."/>
            <person name="Albert R."/>
            <person name="Binder M."/>
            <person name="Bloem J."/>
            <person name="Labutti K."/>
            <person name="Salamov A."/>
            <person name="Andreopoulos B."/>
            <person name="Baker S."/>
            <person name="Barry K."/>
            <person name="Bills G."/>
            <person name="Bluhm B."/>
            <person name="Cannon C."/>
            <person name="Castanera R."/>
            <person name="Culley D."/>
            <person name="Daum C."/>
            <person name="Ezra D."/>
            <person name="Gonzalez J."/>
            <person name="Henrissat B."/>
            <person name="Kuo A."/>
            <person name="Liang C."/>
            <person name="Lipzen A."/>
            <person name="Lutzoni F."/>
            <person name="Magnuson J."/>
            <person name="Mondo S."/>
            <person name="Nolan M."/>
            <person name="Ohm R."/>
            <person name="Pangilinan J."/>
            <person name="Park H.-J."/>
            <person name="Ramirez L."/>
            <person name="Alfaro M."/>
            <person name="Sun H."/>
            <person name="Tritt A."/>
            <person name="Yoshinaga Y."/>
            <person name="Zwiers L.-H."/>
            <person name="Turgeon B."/>
            <person name="Goodwin S."/>
            <person name="Spatafora J."/>
            <person name="Crous P."/>
            <person name="Grigoriev I."/>
        </authorList>
    </citation>
    <scope>NUCLEOTIDE SEQUENCE</scope>
    <source>
        <strain evidence="5">CBS 123094</strain>
    </source>
</reference>
<feature type="compositionally biased region" description="Basic residues" evidence="3">
    <location>
        <begin position="1"/>
        <end position="16"/>
    </location>
</feature>
<feature type="region of interest" description="Disordered" evidence="3">
    <location>
        <begin position="101"/>
        <end position="138"/>
    </location>
</feature>
<dbReference type="EMBL" id="ML977571">
    <property type="protein sequence ID" value="KAF2003712.1"/>
    <property type="molecule type" value="Genomic_DNA"/>
</dbReference>
<accession>A0A6A5WPS7</accession>
<feature type="region of interest" description="Disordered" evidence="3">
    <location>
        <begin position="1"/>
        <end position="37"/>
    </location>
</feature>
<feature type="domain" description="G-patch" evidence="4">
    <location>
        <begin position="35"/>
        <end position="81"/>
    </location>
</feature>
<protein>
    <submittedName>
        <fullName evidence="5">TFP11-domain-containing protein</fullName>
    </submittedName>
</protein>
<dbReference type="OrthoDB" id="4822at2759"/>
<dbReference type="GO" id="GO:0071008">
    <property type="term" value="C:U2-type post-mRNA release spliceosomal complex"/>
    <property type="evidence" value="ECO:0007669"/>
    <property type="project" value="TreeGrafter"/>
</dbReference>
<feature type="region of interest" description="Disordered" evidence="3">
    <location>
        <begin position="615"/>
        <end position="642"/>
    </location>
</feature>
<evidence type="ECO:0000313" key="5">
    <source>
        <dbReference type="EMBL" id="KAF2003712.1"/>
    </source>
</evidence>
<dbReference type="InterPro" id="IPR022783">
    <property type="entry name" value="GCFC_dom"/>
</dbReference>
<dbReference type="InterPro" id="IPR000467">
    <property type="entry name" value="G_patch_dom"/>
</dbReference>
<sequence length="729" mass="81419">MEKRKRRFSHAGSRKSAKSDTDDTANMKSAPKTKGSLFAQRMMAKMGHKDGEGLGKSGHGIVNAIESKLRPQGVGVGVVKERTAADKKEARRQAELRGEVYVDESEEERKAEKKRRKLKAASGVSSGASTPGGGRARTKYKTLADIEDEGLHVPSALAAIFDATGKQQRLLTSTAGLMAGGAVQEGHSEKIAKKARLDLEAFADSFHSLSESQKTVDYEKRHLQQEIQALEAEIERELEVAGAVAALQDLNLNKARTSAQAKDTWEELTSRLMTIQTAYRKDISNFKLTDVAVAAIHPLFKQEMLDWDPLAKPAHLASYLVRIRTILGADARHHVARNGLDDFDRPRKKKSTPYESMIHALWLPRIRTTIANDWDPHQPSSMVSLIESWNGNGLLPEFVYGHVMEDIVKKLHRTLQDLKPRHAFKRKSGPPSEWLFPWLPYLPAAELDPRGSSGLMSDLKRKLGVAFQDWDLSRGVVPGLERYKGVLGSELDTLLVKRLLPRLSSLMRSDFVINPADQDLKVLEIVFAWNTFFSSAVMGQLLIEEFFPKWLSILHTWLISEPNFNEVGEWLTWWKSNVIPENINAIRAVDDKWNEGLEMVNHALDLGSSVQTDLPLPRAEPVGPSPETPRASKTARSDPRSAMKEEAEVAFRDVVETWCHSEDLQLISLHQAHPTVGEPLFRITASANGTGGAIAYMRGDVLYVQNKKDRSLWEPIGLEQMLIDRAEGK</sequence>
<dbReference type="InterPro" id="IPR045211">
    <property type="entry name" value="TFP11/STIP/Ntr1"/>
</dbReference>
<evidence type="ECO:0000313" key="6">
    <source>
        <dbReference type="Proteomes" id="UP000799779"/>
    </source>
</evidence>
<gene>
    <name evidence="5" type="ORF">P154DRAFT_519931</name>
</gene>
<dbReference type="GO" id="GO:0003676">
    <property type="term" value="F:nucleic acid binding"/>
    <property type="evidence" value="ECO:0007669"/>
    <property type="project" value="InterPro"/>
</dbReference>
<dbReference type="Proteomes" id="UP000799779">
    <property type="component" value="Unassembled WGS sequence"/>
</dbReference>
<name>A0A6A5WPS7_9PLEO</name>
<dbReference type="PROSITE" id="PS50174">
    <property type="entry name" value="G_PATCH"/>
    <property type="match status" value="1"/>
</dbReference>
<keyword evidence="2" id="KW-0175">Coiled coil</keyword>
<evidence type="ECO:0000256" key="3">
    <source>
        <dbReference type="SAM" id="MobiDB-lite"/>
    </source>
</evidence>
<dbReference type="Pfam" id="PF01585">
    <property type="entry name" value="G-patch"/>
    <property type="match status" value="1"/>
</dbReference>
<comment type="similarity">
    <text evidence="1">Belongs to the TFP11/STIP family.</text>
</comment>
<dbReference type="SMART" id="SM00443">
    <property type="entry name" value="G_patch"/>
    <property type="match status" value="1"/>
</dbReference>
<dbReference type="PANTHER" id="PTHR23329">
    <property type="entry name" value="TUFTELIN-INTERACTING PROTEIN 11-RELATED"/>
    <property type="match status" value="1"/>
</dbReference>
<proteinExistence type="inferred from homology"/>
<dbReference type="AlphaFoldDB" id="A0A6A5WPS7"/>
<dbReference type="Pfam" id="PF07842">
    <property type="entry name" value="GCFC"/>
    <property type="match status" value="1"/>
</dbReference>
<evidence type="ECO:0000259" key="4">
    <source>
        <dbReference type="PROSITE" id="PS50174"/>
    </source>
</evidence>
<feature type="coiled-coil region" evidence="2">
    <location>
        <begin position="213"/>
        <end position="240"/>
    </location>
</feature>
<dbReference type="GO" id="GO:0000390">
    <property type="term" value="P:spliceosomal complex disassembly"/>
    <property type="evidence" value="ECO:0007669"/>
    <property type="project" value="InterPro"/>
</dbReference>